<dbReference type="EMBL" id="CM009753">
    <property type="protein sequence ID" value="PUZ56331.1"/>
    <property type="molecule type" value="Genomic_DNA"/>
</dbReference>
<evidence type="ECO:0000313" key="2">
    <source>
        <dbReference type="Proteomes" id="UP000244336"/>
    </source>
</evidence>
<dbReference type="Gramene" id="PUZ56331">
    <property type="protein sequence ID" value="PUZ56331"/>
    <property type="gene ID" value="GQ55_5G287500"/>
</dbReference>
<name>A0A2T7DL76_9POAL</name>
<sequence>MLRLILSFPHFFQMITSFLSQKIMLGSQAVKEVQAISDFFLLSFQLHLLGRL</sequence>
<dbReference type="Proteomes" id="UP000244336">
    <property type="component" value="Chromosome 5"/>
</dbReference>
<accession>A0A2T7DL76</accession>
<proteinExistence type="predicted"/>
<gene>
    <name evidence="1" type="ORF">GQ55_5G287500</name>
</gene>
<reference evidence="1 2" key="1">
    <citation type="submission" date="2018-04" db="EMBL/GenBank/DDBJ databases">
        <title>WGS assembly of Panicum hallii var. hallii HAL2.</title>
        <authorList>
            <person name="Lovell J."/>
            <person name="Jenkins J."/>
            <person name="Lowry D."/>
            <person name="Mamidi S."/>
            <person name="Sreedasyam A."/>
            <person name="Weng X."/>
            <person name="Barry K."/>
            <person name="Bonette J."/>
            <person name="Campitelli B."/>
            <person name="Daum C."/>
            <person name="Gordon S."/>
            <person name="Gould B."/>
            <person name="Lipzen A."/>
            <person name="MacQueen A."/>
            <person name="Palacio-Mejia J."/>
            <person name="Plott C."/>
            <person name="Shakirov E."/>
            <person name="Shu S."/>
            <person name="Yoshinaga Y."/>
            <person name="Zane M."/>
            <person name="Rokhsar D."/>
            <person name="Grimwood J."/>
            <person name="Schmutz J."/>
            <person name="Juenger T."/>
        </authorList>
    </citation>
    <scope>NUCLEOTIDE SEQUENCE [LARGE SCALE GENOMIC DNA]</scope>
    <source>
        <strain evidence="2">cv. HAL2</strain>
    </source>
</reference>
<dbReference type="AlphaFoldDB" id="A0A2T7DL76"/>
<organism evidence="1 2">
    <name type="scientific">Panicum hallii var. hallii</name>
    <dbReference type="NCBI Taxonomy" id="1504633"/>
    <lineage>
        <taxon>Eukaryota</taxon>
        <taxon>Viridiplantae</taxon>
        <taxon>Streptophyta</taxon>
        <taxon>Embryophyta</taxon>
        <taxon>Tracheophyta</taxon>
        <taxon>Spermatophyta</taxon>
        <taxon>Magnoliopsida</taxon>
        <taxon>Liliopsida</taxon>
        <taxon>Poales</taxon>
        <taxon>Poaceae</taxon>
        <taxon>PACMAD clade</taxon>
        <taxon>Panicoideae</taxon>
        <taxon>Panicodae</taxon>
        <taxon>Paniceae</taxon>
        <taxon>Panicinae</taxon>
        <taxon>Panicum</taxon>
        <taxon>Panicum sect. Panicum</taxon>
    </lineage>
</organism>
<evidence type="ECO:0000313" key="1">
    <source>
        <dbReference type="EMBL" id="PUZ56331.1"/>
    </source>
</evidence>
<protein>
    <submittedName>
        <fullName evidence="1">Uncharacterized protein</fullName>
    </submittedName>
</protein>
<keyword evidence="2" id="KW-1185">Reference proteome</keyword>